<dbReference type="Proteomes" id="UP001515480">
    <property type="component" value="Unassembled WGS sequence"/>
</dbReference>
<dbReference type="PANTHER" id="PTHR12997:SF2">
    <property type="entry name" value="INOSITOL POLYPHOSPHATE-5-PHOSPHATASE A"/>
    <property type="match status" value="1"/>
</dbReference>
<reference evidence="6 7" key="1">
    <citation type="journal article" date="2024" name="Science">
        <title>Giant polyketide synthase enzymes in the biosynthesis of giant marine polyether toxins.</title>
        <authorList>
            <person name="Fallon T.R."/>
            <person name="Shende V.V."/>
            <person name="Wierzbicki I.H."/>
            <person name="Pendleton A.L."/>
            <person name="Watervoot N.F."/>
            <person name="Auber R.P."/>
            <person name="Gonzalez D.J."/>
            <person name="Wisecaver J.H."/>
            <person name="Moore B.S."/>
        </authorList>
    </citation>
    <scope>NUCLEOTIDE SEQUENCE [LARGE SCALE GENOMIC DNA]</scope>
    <source>
        <strain evidence="6 7">12B1</strain>
    </source>
</reference>
<dbReference type="SMART" id="SM00128">
    <property type="entry name" value="IPPc"/>
    <property type="match status" value="1"/>
</dbReference>
<dbReference type="InterPro" id="IPR036691">
    <property type="entry name" value="Endo/exonu/phosph_ase_sf"/>
</dbReference>
<evidence type="ECO:0000256" key="2">
    <source>
        <dbReference type="ARBA" id="ARBA00022801"/>
    </source>
</evidence>
<keyword evidence="7" id="KW-1185">Reference proteome</keyword>
<dbReference type="EMBL" id="JBGBPQ010000003">
    <property type="protein sequence ID" value="KAL1527430.1"/>
    <property type="molecule type" value="Genomic_DNA"/>
</dbReference>
<comment type="similarity">
    <text evidence="3">Belongs to the inositol 1,4,5-trisphosphate 5-phosphatase type I family.</text>
</comment>
<gene>
    <name evidence="6" type="ORF">AB1Y20_016096</name>
</gene>
<keyword evidence="2" id="KW-0378">Hydrolase</keyword>
<dbReference type="Gene3D" id="3.60.10.10">
    <property type="entry name" value="Endonuclease/exonuclease/phosphatase"/>
    <property type="match status" value="1"/>
</dbReference>
<accession>A0AB34JZS0</accession>
<feature type="region of interest" description="Disordered" evidence="4">
    <location>
        <begin position="360"/>
        <end position="381"/>
    </location>
</feature>
<evidence type="ECO:0000256" key="1">
    <source>
        <dbReference type="ARBA" id="ARBA00012997"/>
    </source>
</evidence>
<dbReference type="AlphaFoldDB" id="A0AB34JZS0"/>
<evidence type="ECO:0000256" key="3">
    <source>
        <dbReference type="ARBA" id="ARBA00023599"/>
    </source>
</evidence>
<proteinExistence type="inferred from homology"/>
<name>A0AB34JZS0_PRYPA</name>
<dbReference type="GO" id="GO:0004445">
    <property type="term" value="F:inositol-polyphosphate 5-phosphatase activity"/>
    <property type="evidence" value="ECO:0007669"/>
    <property type="project" value="UniProtKB-EC"/>
</dbReference>
<organism evidence="6 7">
    <name type="scientific">Prymnesium parvum</name>
    <name type="common">Toxic golden alga</name>
    <dbReference type="NCBI Taxonomy" id="97485"/>
    <lineage>
        <taxon>Eukaryota</taxon>
        <taxon>Haptista</taxon>
        <taxon>Haptophyta</taxon>
        <taxon>Prymnesiophyceae</taxon>
        <taxon>Prymnesiales</taxon>
        <taxon>Prymnesiaceae</taxon>
        <taxon>Prymnesium</taxon>
    </lineage>
</organism>
<sequence>MAETAPPKDGVRALLITQNITGVFDAIDEALEPWIRELLALVDRHSPDFIALHLQEMGGSDWQGRGMEGAAPFTAAIHKALPAFWSTGVLCNPDTTRSFSALGSMYLVRSAALPRVQLWHFGDAEQPASFRALADLPAPLLDEPCLPAHFCRHERFPQDFFPDFPNWSRKGYLVTRWQLGGEQLDLVNVHLFHDDSNLTALKRTESETQSIYATRRGAALRHTLREVVAEHPSTPPRPSLFVFGDFNFRLDLPAVVTHLCGAHGLARAQLHEPQAGALKLASADREADGTAEALCGDEEVVLEVGTKRFAIARPWELFADYPLARSFDRELNQYTNGSAALPLLELPSTFKPTYMHVRNTDEGKNKAHAPPSRAAGGRKNASDSEVDAAFLSFGRKRCPSWCDRVLMDAEGWNLVERSPVPPTYDAIEQGSAVICDHNKVFLAFCVS</sequence>
<evidence type="ECO:0000256" key="4">
    <source>
        <dbReference type="SAM" id="MobiDB-lite"/>
    </source>
</evidence>
<evidence type="ECO:0000313" key="6">
    <source>
        <dbReference type="EMBL" id="KAL1527430.1"/>
    </source>
</evidence>
<protein>
    <recommendedName>
        <fullName evidence="1">inositol-polyphosphate 5-phosphatase</fullName>
        <ecNumber evidence="1">3.1.3.56</ecNumber>
    </recommendedName>
</protein>
<feature type="domain" description="Inositol polyphosphate-related phosphatase" evidence="5">
    <location>
        <begin position="9"/>
        <end position="447"/>
    </location>
</feature>
<dbReference type="SUPFAM" id="SSF56219">
    <property type="entry name" value="DNase I-like"/>
    <property type="match status" value="1"/>
</dbReference>
<dbReference type="GO" id="GO:0046856">
    <property type="term" value="P:phosphatidylinositol dephosphorylation"/>
    <property type="evidence" value="ECO:0007669"/>
    <property type="project" value="InterPro"/>
</dbReference>
<dbReference type="PANTHER" id="PTHR12997">
    <property type="entry name" value="TYPE I INOSITOL-1,4,5-TRISPHOSPHATE 5-PHOSPHATASE"/>
    <property type="match status" value="1"/>
</dbReference>
<dbReference type="InterPro" id="IPR000300">
    <property type="entry name" value="IPPc"/>
</dbReference>
<dbReference type="EC" id="3.1.3.56" evidence="1"/>
<evidence type="ECO:0000259" key="5">
    <source>
        <dbReference type="SMART" id="SM00128"/>
    </source>
</evidence>
<comment type="caution">
    <text evidence="6">The sequence shown here is derived from an EMBL/GenBank/DDBJ whole genome shotgun (WGS) entry which is preliminary data.</text>
</comment>
<evidence type="ECO:0000313" key="7">
    <source>
        <dbReference type="Proteomes" id="UP001515480"/>
    </source>
</evidence>
<dbReference type="InterPro" id="IPR039737">
    <property type="entry name" value="INPP5A"/>
</dbReference>